<dbReference type="InterPro" id="IPR040183">
    <property type="entry name" value="THUMPD1-like"/>
</dbReference>
<evidence type="ECO:0000256" key="2">
    <source>
        <dbReference type="SAM" id="MobiDB-lite"/>
    </source>
</evidence>
<dbReference type="SUPFAM" id="SSF143437">
    <property type="entry name" value="THUMP domain-like"/>
    <property type="match status" value="1"/>
</dbReference>
<protein>
    <recommendedName>
        <fullName evidence="3">THUMP domain-containing protein</fullName>
    </recommendedName>
</protein>
<dbReference type="EMBL" id="JASFZW010000001">
    <property type="protein sequence ID" value="KAK2080437.1"/>
    <property type="molecule type" value="Genomic_DNA"/>
</dbReference>
<dbReference type="PANTHER" id="PTHR13452">
    <property type="entry name" value="THUMP DOMAIN CONTAINING PROTEIN 1-RELATED"/>
    <property type="match status" value="1"/>
</dbReference>
<feature type="region of interest" description="Disordered" evidence="2">
    <location>
        <begin position="260"/>
        <end position="301"/>
    </location>
</feature>
<name>A0AAD9IPA5_PROWI</name>
<dbReference type="Pfam" id="PF02926">
    <property type="entry name" value="THUMP"/>
    <property type="match status" value="1"/>
</dbReference>
<dbReference type="AlphaFoldDB" id="A0AAD9IPA5"/>
<evidence type="ECO:0000259" key="3">
    <source>
        <dbReference type="PROSITE" id="PS51165"/>
    </source>
</evidence>
<accession>A0AAD9IPA5</accession>
<feature type="domain" description="THUMP" evidence="3">
    <location>
        <begin position="131"/>
        <end position="244"/>
    </location>
</feature>
<dbReference type="CDD" id="cd11717">
    <property type="entry name" value="THUMP_THUMPD1_like"/>
    <property type="match status" value="1"/>
</dbReference>
<feature type="compositionally biased region" description="Acidic residues" evidence="2">
    <location>
        <begin position="286"/>
        <end position="295"/>
    </location>
</feature>
<dbReference type="FunFam" id="3.30.2300.10:FF:000001">
    <property type="entry name" value="THUMP domain-containing protein 1"/>
    <property type="match status" value="1"/>
</dbReference>
<dbReference type="GO" id="GO:0006400">
    <property type="term" value="P:tRNA modification"/>
    <property type="evidence" value="ECO:0007669"/>
    <property type="project" value="InterPro"/>
</dbReference>
<evidence type="ECO:0000313" key="4">
    <source>
        <dbReference type="EMBL" id="KAK2080437.1"/>
    </source>
</evidence>
<reference evidence="4" key="1">
    <citation type="submission" date="2021-01" db="EMBL/GenBank/DDBJ databases">
        <authorList>
            <person name="Eckstrom K.M.E."/>
        </authorList>
    </citation>
    <scope>NUCLEOTIDE SEQUENCE</scope>
    <source>
        <strain evidence="4">UVCC 0001</strain>
    </source>
</reference>
<dbReference type="PROSITE" id="PS51165">
    <property type="entry name" value="THUMP"/>
    <property type="match status" value="1"/>
</dbReference>
<evidence type="ECO:0000256" key="1">
    <source>
        <dbReference type="PROSITE-ProRule" id="PRU00529"/>
    </source>
</evidence>
<dbReference type="InterPro" id="IPR004114">
    <property type="entry name" value="THUMP_dom"/>
</dbReference>
<dbReference type="Gene3D" id="3.30.2300.10">
    <property type="entry name" value="THUMP superfamily"/>
    <property type="match status" value="1"/>
</dbReference>
<feature type="compositionally biased region" description="Basic and acidic residues" evidence="2">
    <location>
        <begin position="273"/>
        <end position="285"/>
    </location>
</feature>
<gene>
    <name evidence="4" type="ORF">QBZ16_000290</name>
</gene>
<feature type="compositionally biased region" description="Basic and acidic residues" evidence="2">
    <location>
        <begin position="1"/>
        <end position="12"/>
    </location>
</feature>
<dbReference type="SMART" id="SM00981">
    <property type="entry name" value="THUMP"/>
    <property type="match status" value="1"/>
</dbReference>
<keyword evidence="5" id="KW-1185">Reference proteome</keyword>
<dbReference type="Proteomes" id="UP001255856">
    <property type="component" value="Unassembled WGS sequence"/>
</dbReference>
<feature type="region of interest" description="Disordered" evidence="2">
    <location>
        <begin position="1"/>
        <end position="25"/>
    </location>
</feature>
<organism evidence="4 5">
    <name type="scientific">Prototheca wickerhamii</name>
    <dbReference type="NCBI Taxonomy" id="3111"/>
    <lineage>
        <taxon>Eukaryota</taxon>
        <taxon>Viridiplantae</taxon>
        <taxon>Chlorophyta</taxon>
        <taxon>core chlorophytes</taxon>
        <taxon>Trebouxiophyceae</taxon>
        <taxon>Chlorellales</taxon>
        <taxon>Chlorellaceae</taxon>
        <taxon>Prototheca</taxon>
    </lineage>
</organism>
<keyword evidence="1" id="KW-0694">RNA-binding</keyword>
<proteinExistence type="predicted"/>
<comment type="caution">
    <text evidence="4">The sequence shown here is derived from an EMBL/GenBank/DDBJ whole genome shotgun (WGS) entry which is preliminary data.</text>
</comment>
<dbReference type="GO" id="GO:0003723">
    <property type="term" value="F:RNA binding"/>
    <property type="evidence" value="ECO:0007669"/>
    <property type="project" value="UniProtKB-UniRule"/>
</dbReference>
<dbReference type="PANTHER" id="PTHR13452:SF10">
    <property type="entry name" value="THUMP DOMAIN-CONTAINING PROTEIN 1"/>
    <property type="match status" value="1"/>
</dbReference>
<sequence>MAAADSGRKRTGDGGASRASKRKYFANTSSRKDGIPLGSRGILISCAGGKENIAAREAIDVFTQIYEQIHPEAADAPAAASSAGQDVASLLAAETADLRNPEKKLFFYHSTGIHSTTYVEIKYAGAPGPAELVTLACKRAQTVGRAGTKLCNRFYPIESTCYASLEKIREAGVALAAEHFPESGATQFAVQYEHRASPGLDRMEVINAVVDSIKTPPHKVNLSNPEKTILVNVLKTTCGFAVVHDFKALQKYNVQLLAAPAEAEEAPVEAGAEADKDVEQTKEGDEEKAEEAEAEEVPKDA</sequence>
<evidence type="ECO:0000313" key="5">
    <source>
        <dbReference type="Proteomes" id="UP001255856"/>
    </source>
</evidence>